<reference evidence="1" key="2">
    <citation type="journal article" date="2015" name="Fish Shellfish Immunol.">
        <title>Early steps in the European eel (Anguilla anguilla)-Vibrio vulnificus interaction in the gills: Role of the RtxA13 toxin.</title>
        <authorList>
            <person name="Callol A."/>
            <person name="Pajuelo D."/>
            <person name="Ebbesson L."/>
            <person name="Teles M."/>
            <person name="MacKenzie S."/>
            <person name="Amaro C."/>
        </authorList>
    </citation>
    <scope>NUCLEOTIDE SEQUENCE</scope>
</reference>
<accession>A0A0E9S096</accession>
<sequence length="35" mass="4099">MLKSPLLLDIFQSFRAEGNNSDNFRLNQFSSFYVV</sequence>
<evidence type="ECO:0000313" key="1">
    <source>
        <dbReference type="EMBL" id="JAH33943.1"/>
    </source>
</evidence>
<name>A0A0E9S096_ANGAN</name>
<dbReference type="EMBL" id="GBXM01074634">
    <property type="protein sequence ID" value="JAH33943.1"/>
    <property type="molecule type" value="Transcribed_RNA"/>
</dbReference>
<dbReference type="AlphaFoldDB" id="A0A0E9S096"/>
<protein>
    <submittedName>
        <fullName evidence="1">Uncharacterized protein</fullName>
    </submittedName>
</protein>
<reference evidence="1" key="1">
    <citation type="submission" date="2014-11" db="EMBL/GenBank/DDBJ databases">
        <authorList>
            <person name="Amaro Gonzalez C."/>
        </authorList>
    </citation>
    <scope>NUCLEOTIDE SEQUENCE</scope>
</reference>
<organism evidence="1">
    <name type="scientific">Anguilla anguilla</name>
    <name type="common">European freshwater eel</name>
    <name type="synonym">Muraena anguilla</name>
    <dbReference type="NCBI Taxonomy" id="7936"/>
    <lineage>
        <taxon>Eukaryota</taxon>
        <taxon>Metazoa</taxon>
        <taxon>Chordata</taxon>
        <taxon>Craniata</taxon>
        <taxon>Vertebrata</taxon>
        <taxon>Euteleostomi</taxon>
        <taxon>Actinopterygii</taxon>
        <taxon>Neopterygii</taxon>
        <taxon>Teleostei</taxon>
        <taxon>Anguilliformes</taxon>
        <taxon>Anguillidae</taxon>
        <taxon>Anguilla</taxon>
    </lineage>
</organism>
<proteinExistence type="predicted"/>